<dbReference type="STRING" id="1834191.A5886_000201"/>
<reference evidence="7 8" key="1">
    <citation type="submission" date="2017-05" db="EMBL/GenBank/DDBJ databases">
        <title>The Genome Sequence of Enterococcus sp. 8G7_MSG3316.</title>
        <authorList>
            <consortium name="The Broad Institute Genomics Platform"/>
            <consortium name="The Broad Institute Genomic Center for Infectious Diseases"/>
            <person name="Earl A."/>
            <person name="Manson A."/>
            <person name="Schwartman J."/>
            <person name="Gilmore M."/>
            <person name="Abouelleil A."/>
            <person name="Cao P."/>
            <person name="Chapman S."/>
            <person name="Cusick C."/>
            <person name="Shea T."/>
            <person name="Young S."/>
            <person name="Neafsey D."/>
            <person name="Nusbaum C."/>
            <person name="Birren B."/>
        </authorList>
    </citation>
    <scope>NUCLEOTIDE SEQUENCE [LARGE SCALE GENOMIC DNA]</scope>
    <source>
        <strain evidence="7 8">8G7_MSG3316</strain>
    </source>
</reference>
<feature type="domain" description="Mur ligase C-terminal" evidence="5">
    <location>
        <begin position="350"/>
        <end position="478"/>
    </location>
</feature>
<evidence type="ECO:0000259" key="5">
    <source>
        <dbReference type="Pfam" id="PF02875"/>
    </source>
</evidence>
<feature type="binding site" evidence="3">
    <location>
        <begin position="127"/>
        <end position="133"/>
    </location>
    <ligand>
        <name>ATP</name>
        <dbReference type="ChEBI" id="CHEBI:30616"/>
    </ligand>
</feature>
<evidence type="ECO:0000256" key="3">
    <source>
        <dbReference type="HAMAP-Rule" id="MF_00208"/>
    </source>
</evidence>
<dbReference type="GO" id="GO:0005524">
    <property type="term" value="F:ATP binding"/>
    <property type="evidence" value="ECO:0007669"/>
    <property type="project" value="UniProtKB-UniRule"/>
</dbReference>
<comment type="function">
    <text evidence="3">Catalyzes the addition of L-lysine to the nucleotide precursor UDP-N-acetylmuramoyl-L-alanyl-D-glutamate (UMAG) in the biosynthesis of bacterial cell-wall peptidoglycan.</text>
</comment>
<evidence type="ECO:0000256" key="2">
    <source>
        <dbReference type="ARBA" id="ARBA00005898"/>
    </source>
</evidence>
<evidence type="ECO:0000313" key="7">
    <source>
        <dbReference type="EMBL" id="OTN75131.1"/>
    </source>
</evidence>
<dbReference type="OrthoDB" id="9800958at2"/>
<keyword evidence="3 4" id="KW-0131">Cell cycle</keyword>
<dbReference type="GO" id="GO:0047482">
    <property type="term" value="F:UDP-N-acetylmuramoyl-L-alanyl-D-glutamate-L-lysine ligase activity"/>
    <property type="evidence" value="ECO:0007669"/>
    <property type="project" value="UniProtKB-UniRule"/>
</dbReference>
<comment type="caution">
    <text evidence="7">The sequence shown here is derived from an EMBL/GenBank/DDBJ whole genome shotgun (WGS) entry which is preliminary data.</text>
</comment>
<dbReference type="GO" id="GO:0008360">
    <property type="term" value="P:regulation of cell shape"/>
    <property type="evidence" value="ECO:0007669"/>
    <property type="project" value="UniProtKB-KW"/>
</dbReference>
<keyword evidence="3 4" id="KW-0961">Cell wall biogenesis/degradation</keyword>
<dbReference type="InterPro" id="IPR013221">
    <property type="entry name" value="Mur_ligase_cen"/>
</dbReference>
<comment type="PTM">
    <text evidence="3">Carboxylation is probably crucial for Mg(2+) binding and, consequently, for the gamma-phosphate positioning of ATP.</text>
</comment>
<dbReference type="PANTHER" id="PTHR23135:SF4">
    <property type="entry name" value="UDP-N-ACETYLMURAMOYL-L-ALANYL-D-GLUTAMATE--2,6-DIAMINOPIMELATE LIGASE MURE HOMOLOG, CHLOROPLASTIC"/>
    <property type="match status" value="1"/>
</dbReference>
<protein>
    <recommendedName>
        <fullName evidence="3">UDP-N-acetylmuramoyl-L-alanyl-D-glutamate--L-lysine ligase</fullName>
        <ecNumber evidence="3">6.3.2.7</ecNumber>
    </recommendedName>
    <alternativeName>
        <fullName evidence="3">L-lysine-adding enzyme</fullName>
    </alternativeName>
    <alternativeName>
        <fullName evidence="3">UDP-MurNAc-L-Ala-D-Glu:L-Lys ligase</fullName>
    </alternativeName>
    <alternativeName>
        <fullName evidence="3">UDP-MurNAc-tripeptide synthetase</fullName>
    </alternativeName>
    <alternativeName>
        <fullName evidence="3">UDP-N-acetylmuramyl-tripeptide synthetase</fullName>
    </alternativeName>
</protein>
<feature type="short sequence motif" description="L-lysine recognition motif" evidence="3">
    <location>
        <begin position="424"/>
        <end position="427"/>
    </location>
</feature>
<comment type="cofactor">
    <cofactor evidence="3">
        <name>Mg(2+)</name>
        <dbReference type="ChEBI" id="CHEBI:18420"/>
    </cofactor>
</comment>
<keyword evidence="3" id="KW-0067">ATP-binding</keyword>
<keyword evidence="8" id="KW-1185">Reference proteome</keyword>
<dbReference type="SUPFAM" id="SSF53244">
    <property type="entry name" value="MurD-like peptide ligases, peptide-binding domain"/>
    <property type="match status" value="1"/>
</dbReference>
<dbReference type="Gene3D" id="3.90.190.20">
    <property type="entry name" value="Mur ligase, C-terminal domain"/>
    <property type="match status" value="1"/>
</dbReference>
<feature type="binding site" evidence="3">
    <location>
        <position position="50"/>
    </location>
    <ligand>
        <name>UDP-N-acetyl-alpha-D-muramoyl-L-alanyl-D-glutamate</name>
        <dbReference type="ChEBI" id="CHEBI:83900"/>
    </ligand>
</feature>
<keyword evidence="3" id="KW-0963">Cytoplasm</keyword>
<dbReference type="Gene3D" id="3.40.1190.10">
    <property type="entry name" value="Mur-like, catalytic domain"/>
    <property type="match status" value="1"/>
</dbReference>
<comment type="caution">
    <text evidence="3">Lacks conserved residue(s) required for the propagation of feature annotation.</text>
</comment>
<feature type="modified residue" description="N6-carboxylysine" evidence="3">
    <location>
        <position position="240"/>
    </location>
</feature>
<dbReference type="SUPFAM" id="SSF63418">
    <property type="entry name" value="MurE/MurF N-terminal domain"/>
    <property type="match status" value="1"/>
</dbReference>
<dbReference type="GO" id="GO:0009252">
    <property type="term" value="P:peptidoglycan biosynthetic process"/>
    <property type="evidence" value="ECO:0007669"/>
    <property type="project" value="UniProtKB-UniRule"/>
</dbReference>
<comment type="pathway">
    <text evidence="1 3 4">Cell wall biogenesis; peptidoglycan biosynthesis.</text>
</comment>
<evidence type="ECO:0000313" key="8">
    <source>
        <dbReference type="Proteomes" id="UP000195043"/>
    </source>
</evidence>
<dbReference type="InterPro" id="IPR005761">
    <property type="entry name" value="UDP-N-AcMur-Glu-dNH2Pim_ligase"/>
</dbReference>
<dbReference type="InterPro" id="IPR035911">
    <property type="entry name" value="MurE/MurF_N"/>
</dbReference>
<comment type="subcellular location">
    <subcellularLocation>
        <location evidence="3 4">Cytoplasm</location>
    </subcellularLocation>
</comment>
<evidence type="ECO:0000256" key="1">
    <source>
        <dbReference type="ARBA" id="ARBA00004752"/>
    </source>
</evidence>
<evidence type="ECO:0000259" key="6">
    <source>
        <dbReference type="Pfam" id="PF08245"/>
    </source>
</evidence>
<dbReference type="PANTHER" id="PTHR23135">
    <property type="entry name" value="MUR LIGASE FAMILY MEMBER"/>
    <property type="match status" value="1"/>
</dbReference>
<gene>
    <name evidence="3" type="primary">murE</name>
    <name evidence="7" type="ORF">A5886_000201</name>
</gene>
<dbReference type="UniPathway" id="UPA00219"/>
<keyword evidence="3 4" id="KW-0133">Cell shape</keyword>
<dbReference type="Proteomes" id="UP000195043">
    <property type="component" value="Unassembled WGS sequence"/>
</dbReference>
<sequence length="507" mass="55541">MQNATMTVQQIRTILLQKNLLKELITPQEWAYTVPEPMTDLGFNALSYDSRQAREGTLFFCKGAAFEQRYLEAAIHQGSTCYIAERPYEDVAAFGIIVTDIREAMAVIAPAFYGNPQERLVTIGITGTKGKTSCAYFARAILAKSTNHKVAFFSSEENSVDGHSFHGAVLTTPETLDLYAMMAEAVDNGMTHLVMEVSSQAYKTKRVAGLTFDIGVFLNISPDHIGPVEHPTFDDYLFCKRQLIRNSRQMILNRQSDHYPLLRETCEVHQVPFITYGRGEADYIVQDGIDPKSFTMTASSDVLQVTGLYQLGLLGSFNHENAAAAILAACLAGAHASDAQAELPKVVIPGRMVVLEKNNGAVIIVDYAHNYLSFQSLSQLARQLRPNGKLLFVTGSAGGKAESRRSDMGRALSEYADTVYLTSDDPNFEDPRAIAAEIAASITNDHLRVVYEMDRQVAVTAAIAEAQSEDIVILAGKGTEAFLKVNGQKAPYPGDLILAQQFAADVQ</sequence>
<dbReference type="HAMAP" id="MF_00208">
    <property type="entry name" value="MurE"/>
    <property type="match status" value="1"/>
</dbReference>
<dbReference type="GO" id="GO:0051301">
    <property type="term" value="P:cell division"/>
    <property type="evidence" value="ECO:0007669"/>
    <property type="project" value="UniProtKB-KW"/>
</dbReference>
<dbReference type="RefSeq" id="WP_086273227.1">
    <property type="nucleotide sequence ID" value="NZ_NGKU01000001.1"/>
</dbReference>
<comment type="catalytic activity">
    <reaction evidence="3">
        <text>UDP-N-acetyl-alpha-D-muramoyl-L-alanyl-D-glutamate + L-lysine + ATP = UDP-N-acetyl-alpha-D-muramoyl-L-alanyl-gamma-D-glutamyl-L-lysine + ADP + phosphate + H(+)</text>
        <dbReference type="Rhea" id="RHEA:17969"/>
        <dbReference type="ChEBI" id="CHEBI:15378"/>
        <dbReference type="ChEBI" id="CHEBI:30616"/>
        <dbReference type="ChEBI" id="CHEBI:32551"/>
        <dbReference type="ChEBI" id="CHEBI:43474"/>
        <dbReference type="ChEBI" id="CHEBI:83900"/>
        <dbReference type="ChEBI" id="CHEBI:83903"/>
        <dbReference type="ChEBI" id="CHEBI:456216"/>
        <dbReference type="EC" id="6.3.2.7"/>
    </reaction>
</comment>
<feature type="binding site" evidence="3">
    <location>
        <position position="198"/>
    </location>
    <ligand>
        <name>UDP-N-acetyl-alpha-D-muramoyl-L-alanyl-D-glutamate</name>
        <dbReference type="ChEBI" id="CHEBI:83900"/>
    </ligand>
</feature>
<proteinExistence type="inferred from homology"/>
<dbReference type="SUPFAM" id="SSF53623">
    <property type="entry name" value="MurD-like peptide ligases, catalytic domain"/>
    <property type="match status" value="1"/>
</dbReference>
<dbReference type="Pfam" id="PF08245">
    <property type="entry name" value="Mur_ligase_M"/>
    <property type="match status" value="1"/>
</dbReference>
<dbReference type="InterPro" id="IPR004101">
    <property type="entry name" value="Mur_ligase_C"/>
</dbReference>
<comment type="similarity">
    <text evidence="2 3">Belongs to the MurCDEF family. MurE subfamily.</text>
</comment>
<feature type="domain" description="Mur ligase central" evidence="6">
    <location>
        <begin position="125"/>
        <end position="329"/>
    </location>
</feature>
<accession>A0A242A323</accession>
<evidence type="ECO:0000256" key="4">
    <source>
        <dbReference type="RuleBase" id="RU004135"/>
    </source>
</evidence>
<dbReference type="InterPro" id="IPR036565">
    <property type="entry name" value="Mur-like_cat_sf"/>
</dbReference>
<keyword evidence="3" id="KW-0547">Nucleotide-binding</keyword>
<dbReference type="GO" id="GO:0005737">
    <property type="term" value="C:cytoplasm"/>
    <property type="evidence" value="ECO:0007669"/>
    <property type="project" value="UniProtKB-SubCell"/>
</dbReference>
<keyword evidence="3 4" id="KW-0573">Peptidoglycan synthesis</keyword>
<feature type="binding site" evidence="3">
    <location>
        <begin position="171"/>
        <end position="172"/>
    </location>
    <ligand>
        <name>UDP-N-acetyl-alpha-D-muramoyl-L-alanyl-D-glutamate</name>
        <dbReference type="ChEBI" id="CHEBI:83900"/>
    </ligand>
</feature>
<dbReference type="Pfam" id="PF02875">
    <property type="entry name" value="Mur_ligase_C"/>
    <property type="match status" value="1"/>
</dbReference>
<dbReference type="GO" id="GO:0071555">
    <property type="term" value="P:cell wall organization"/>
    <property type="evidence" value="ECO:0007669"/>
    <property type="project" value="UniProtKB-KW"/>
</dbReference>
<feature type="binding site" evidence="3">
    <location>
        <position position="206"/>
    </location>
    <ligand>
        <name>UDP-N-acetyl-alpha-D-muramoyl-L-alanyl-D-glutamate</name>
        <dbReference type="ChEBI" id="CHEBI:83900"/>
    </ligand>
</feature>
<keyword evidence="3" id="KW-0436">Ligase</keyword>
<dbReference type="NCBIfam" id="TIGR01085">
    <property type="entry name" value="murE"/>
    <property type="match status" value="1"/>
</dbReference>
<dbReference type="InterPro" id="IPR036615">
    <property type="entry name" value="Mur_ligase_C_dom_sf"/>
</dbReference>
<dbReference type="GO" id="GO:0000287">
    <property type="term" value="F:magnesium ion binding"/>
    <property type="evidence" value="ECO:0007669"/>
    <property type="project" value="UniProtKB-UniRule"/>
</dbReference>
<dbReference type="Gene3D" id="3.40.1390.10">
    <property type="entry name" value="MurE/MurF, N-terminal domain"/>
    <property type="match status" value="1"/>
</dbReference>
<dbReference type="EMBL" id="NGKU01000001">
    <property type="protein sequence ID" value="OTN75131.1"/>
    <property type="molecule type" value="Genomic_DNA"/>
</dbReference>
<keyword evidence="3 4" id="KW-0132">Cell division</keyword>
<dbReference type="EC" id="6.3.2.7" evidence="3"/>
<keyword evidence="3" id="KW-0460">Magnesium</keyword>
<name>A0A242A323_9ENTE</name>
<dbReference type="AlphaFoldDB" id="A0A242A323"/>
<organism evidence="7 8">
    <name type="scientific">Candidatus Enterococcus testudinis</name>
    <dbReference type="NCBI Taxonomy" id="1834191"/>
    <lineage>
        <taxon>Bacteria</taxon>
        <taxon>Bacillati</taxon>
        <taxon>Bacillota</taxon>
        <taxon>Bacilli</taxon>
        <taxon>Lactobacillales</taxon>
        <taxon>Enterococcaceae</taxon>
        <taxon>Enterococcus</taxon>
    </lineage>
</organism>